<proteinExistence type="predicted"/>
<feature type="region of interest" description="Disordered" evidence="1">
    <location>
        <begin position="209"/>
        <end position="237"/>
    </location>
</feature>
<evidence type="ECO:0000313" key="2">
    <source>
        <dbReference type="EnsemblProtists" id="HpaP812791"/>
    </source>
</evidence>
<dbReference type="AlphaFoldDB" id="M4C162"/>
<dbReference type="HOGENOM" id="CLU_017339_0_0_1"/>
<name>M4C162_HYAAE</name>
<reference evidence="2" key="2">
    <citation type="submission" date="2015-06" db="UniProtKB">
        <authorList>
            <consortium name="EnsemblProtists"/>
        </authorList>
    </citation>
    <scope>IDENTIFICATION</scope>
    <source>
        <strain evidence="2">Emoy2</strain>
    </source>
</reference>
<evidence type="ECO:0000313" key="3">
    <source>
        <dbReference type="Proteomes" id="UP000011713"/>
    </source>
</evidence>
<evidence type="ECO:0000256" key="1">
    <source>
        <dbReference type="SAM" id="MobiDB-lite"/>
    </source>
</evidence>
<dbReference type="OMA" id="ACSQQKY"/>
<organism evidence="2 3">
    <name type="scientific">Hyaloperonospora arabidopsidis (strain Emoy2)</name>
    <name type="common">Downy mildew agent</name>
    <name type="synonym">Peronospora arabidopsidis</name>
    <dbReference type="NCBI Taxonomy" id="559515"/>
    <lineage>
        <taxon>Eukaryota</taxon>
        <taxon>Sar</taxon>
        <taxon>Stramenopiles</taxon>
        <taxon>Oomycota</taxon>
        <taxon>Peronosporomycetes</taxon>
        <taxon>Peronosporales</taxon>
        <taxon>Peronosporaceae</taxon>
        <taxon>Hyaloperonospora</taxon>
    </lineage>
</organism>
<protein>
    <submittedName>
        <fullName evidence="2">Uncharacterized protein</fullName>
    </submittedName>
</protein>
<accession>M4C162</accession>
<feature type="compositionally biased region" description="Low complexity" evidence="1">
    <location>
        <begin position="220"/>
        <end position="229"/>
    </location>
</feature>
<reference evidence="3" key="1">
    <citation type="journal article" date="2010" name="Science">
        <title>Signatures of adaptation to obligate biotrophy in the Hyaloperonospora arabidopsidis genome.</title>
        <authorList>
            <person name="Baxter L."/>
            <person name="Tripathy S."/>
            <person name="Ishaque N."/>
            <person name="Boot N."/>
            <person name="Cabral A."/>
            <person name="Kemen E."/>
            <person name="Thines M."/>
            <person name="Ah-Fong A."/>
            <person name="Anderson R."/>
            <person name="Badejoko W."/>
            <person name="Bittner-Eddy P."/>
            <person name="Boore J.L."/>
            <person name="Chibucos M.C."/>
            <person name="Coates M."/>
            <person name="Dehal P."/>
            <person name="Delehaunty K."/>
            <person name="Dong S."/>
            <person name="Downton P."/>
            <person name="Dumas B."/>
            <person name="Fabro G."/>
            <person name="Fronick C."/>
            <person name="Fuerstenberg S.I."/>
            <person name="Fulton L."/>
            <person name="Gaulin E."/>
            <person name="Govers F."/>
            <person name="Hughes L."/>
            <person name="Humphray S."/>
            <person name="Jiang R.H."/>
            <person name="Judelson H."/>
            <person name="Kamoun S."/>
            <person name="Kyung K."/>
            <person name="Meijer H."/>
            <person name="Minx P."/>
            <person name="Morris P."/>
            <person name="Nelson J."/>
            <person name="Phuntumart V."/>
            <person name="Qutob D."/>
            <person name="Rehmany A."/>
            <person name="Rougon-Cardoso A."/>
            <person name="Ryden P."/>
            <person name="Torto-Alalibo T."/>
            <person name="Studholme D."/>
            <person name="Wang Y."/>
            <person name="Win J."/>
            <person name="Wood J."/>
            <person name="Clifton S.W."/>
            <person name="Rogers J."/>
            <person name="Van den Ackerveken G."/>
            <person name="Jones J.D."/>
            <person name="McDowell J.M."/>
            <person name="Beynon J."/>
            <person name="Tyler B.M."/>
        </authorList>
    </citation>
    <scope>NUCLEOTIDE SEQUENCE [LARGE SCALE GENOMIC DNA]</scope>
    <source>
        <strain evidence="3">Emoy2</strain>
    </source>
</reference>
<dbReference type="eggNOG" id="ENOG502QT53">
    <property type="taxonomic scope" value="Eukaryota"/>
</dbReference>
<dbReference type="Proteomes" id="UP000011713">
    <property type="component" value="Unassembled WGS sequence"/>
</dbReference>
<dbReference type="VEuPathDB" id="FungiDB:HpaG812791"/>
<dbReference type="InParanoid" id="M4C162"/>
<sequence length="561" mass="62166">MAWLSSNIQKSRLQTEKNSWRFGLNYLFETLKQHKDWYARNQQFVQLRKDVRRFETHVSTVRTILAESVSKLDLEAGLRGAELEGRVGAYKIMFEVTKIVSSLSRPLVKLQILKPNETSLSIYCDTFVLDIVLSGGDEKLNRLINRAELAVKFPSMSFEQLELELFTKTTEACNHQQYWTVKRAVEGVRLLFKDPFTCLPVVEPPRKRIKTDDDTRTGVASSAANAAAADRNDRLDGDVDEPSISTHTDVLSPLANGEWSGSISFIEWRGDVALHVVADIPLVMAGQQARKLALVVMRKHVGVAATAPKDVHEDERLFNEFVSWTTPDGKKPVSPRLHFARDHSMCSVFPSRSSLAMRQEYTLTTKEISGGLNLHSFPIALVNASLDTLVNVFQICGRSLLFHALLLSAFSSRCNVFGQRISAESDNAVNARIKVDVAAAERITMNTGDLLGGGRQVLIELNTQPDCSLELSVKYQTEITPALPLENAVTLQKLVDTCHSIPLLTYYALTRAVQVKNGPSFAAAAGANGEDCDGIAALEGDLSVAMKMEGESMLLDEMDMF</sequence>
<keyword evidence="3" id="KW-1185">Reference proteome</keyword>
<dbReference type="EMBL" id="JH598089">
    <property type="status" value="NOT_ANNOTATED_CDS"/>
    <property type="molecule type" value="Genomic_DNA"/>
</dbReference>
<dbReference type="EnsemblProtists" id="HpaT812791">
    <property type="protein sequence ID" value="HpaP812791"/>
    <property type="gene ID" value="HpaG812791"/>
</dbReference>